<dbReference type="AlphaFoldDB" id="A0A194VA50"/>
<feature type="transmembrane region" description="Helical" evidence="7">
    <location>
        <begin position="41"/>
        <end position="70"/>
    </location>
</feature>
<dbReference type="InterPro" id="IPR049326">
    <property type="entry name" value="Rhodopsin_dom_fungi"/>
</dbReference>
<dbReference type="Proteomes" id="UP000078576">
    <property type="component" value="Unassembled WGS sequence"/>
</dbReference>
<feature type="transmembrane region" description="Helical" evidence="7">
    <location>
        <begin position="206"/>
        <end position="224"/>
    </location>
</feature>
<dbReference type="PANTHER" id="PTHR33048">
    <property type="entry name" value="PTH11-LIKE INTEGRAL MEMBRANE PROTEIN (AFU_ORTHOLOGUE AFUA_5G11245)"/>
    <property type="match status" value="1"/>
</dbReference>
<feature type="domain" description="Rhodopsin" evidence="8">
    <location>
        <begin position="26"/>
        <end position="257"/>
    </location>
</feature>
<evidence type="ECO:0000256" key="1">
    <source>
        <dbReference type="ARBA" id="ARBA00004141"/>
    </source>
</evidence>
<feature type="region of interest" description="Disordered" evidence="6">
    <location>
        <begin position="272"/>
        <end position="293"/>
    </location>
</feature>
<evidence type="ECO:0000259" key="8">
    <source>
        <dbReference type="Pfam" id="PF20684"/>
    </source>
</evidence>
<protein>
    <recommendedName>
        <fullName evidence="8">Rhodopsin domain-containing protein</fullName>
    </recommendedName>
</protein>
<dbReference type="Pfam" id="PF20684">
    <property type="entry name" value="Fung_rhodopsin"/>
    <property type="match status" value="1"/>
</dbReference>
<feature type="compositionally biased region" description="Polar residues" evidence="6">
    <location>
        <begin position="317"/>
        <end position="331"/>
    </location>
</feature>
<evidence type="ECO:0000256" key="7">
    <source>
        <dbReference type="SAM" id="Phobius"/>
    </source>
</evidence>
<keyword evidence="2 7" id="KW-0812">Transmembrane</keyword>
<evidence type="ECO:0000256" key="2">
    <source>
        <dbReference type="ARBA" id="ARBA00022692"/>
    </source>
</evidence>
<evidence type="ECO:0000256" key="4">
    <source>
        <dbReference type="ARBA" id="ARBA00023136"/>
    </source>
</evidence>
<keyword evidence="4 7" id="KW-0472">Membrane</keyword>
<organism evidence="9 10">
    <name type="scientific">Cytospora mali</name>
    <name type="common">Apple Valsa canker fungus</name>
    <name type="synonym">Valsa mali</name>
    <dbReference type="NCBI Taxonomy" id="578113"/>
    <lineage>
        <taxon>Eukaryota</taxon>
        <taxon>Fungi</taxon>
        <taxon>Dikarya</taxon>
        <taxon>Ascomycota</taxon>
        <taxon>Pezizomycotina</taxon>
        <taxon>Sordariomycetes</taxon>
        <taxon>Sordariomycetidae</taxon>
        <taxon>Diaporthales</taxon>
        <taxon>Cytosporaceae</taxon>
        <taxon>Cytospora</taxon>
    </lineage>
</organism>
<sequence length="410" mass="44667">MPDDVRAYLVANCIVHLIVILVVAGRIVSRRLRRVKLSWDDYLIIVAIPQALTLVILQGLTSTLGSGYHLSSAIMPNLEFILKLNFAFEFIYLAALGTIKMSILSFYLRLFSRGTRMNQLTQFAMFVVGLWVCMHAEAVFMVCQPIQLNWDVTAEGVCGDQIKLFESIIITNIIVDALIWSMPLYTVWHLRVRKSDKVGLTSKNSVIIAAIARVICVASVDIVGDITGTMALTVFLAAFEPGLAITCACIPMLRPLWAEFRGYVSTMRHSTDLTADEDPSKARHGNELNNMSSSFGLRSISKAVGTSNEEDERHLRTSSTGGNLCQTSPSVGGSALDDGRERGLAVGMGFGVTAPLDAVCTPGRGTKAGAADYEDASLESGSEWDLMPGLRAPPARSRLNSKSKWTISRG</sequence>
<feature type="transmembrane region" description="Helical" evidence="7">
    <location>
        <begin position="90"/>
        <end position="111"/>
    </location>
</feature>
<dbReference type="InterPro" id="IPR052337">
    <property type="entry name" value="SAT4-like"/>
</dbReference>
<feature type="compositionally biased region" description="Polar residues" evidence="6">
    <location>
        <begin position="398"/>
        <end position="410"/>
    </location>
</feature>
<dbReference type="PANTHER" id="PTHR33048:SF161">
    <property type="entry name" value="INTEGRAL MEMBRANE PROTEIN"/>
    <property type="match status" value="1"/>
</dbReference>
<feature type="region of interest" description="Disordered" evidence="6">
    <location>
        <begin position="306"/>
        <end position="334"/>
    </location>
</feature>
<evidence type="ECO:0000313" key="9">
    <source>
        <dbReference type="EMBL" id="KUI60840.1"/>
    </source>
</evidence>
<feature type="region of interest" description="Disordered" evidence="6">
    <location>
        <begin position="369"/>
        <end position="410"/>
    </location>
</feature>
<proteinExistence type="inferred from homology"/>
<comment type="subcellular location">
    <subcellularLocation>
        <location evidence="1">Membrane</location>
        <topology evidence="1">Multi-pass membrane protein</topology>
    </subcellularLocation>
</comment>
<dbReference type="OrthoDB" id="3529975at2759"/>
<evidence type="ECO:0000313" key="10">
    <source>
        <dbReference type="Proteomes" id="UP000078576"/>
    </source>
</evidence>
<feature type="transmembrane region" description="Helical" evidence="7">
    <location>
        <begin position="230"/>
        <end position="253"/>
    </location>
</feature>
<feature type="transmembrane region" description="Helical" evidence="7">
    <location>
        <begin position="123"/>
        <end position="147"/>
    </location>
</feature>
<accession>A0A194VA50</accession>
<evidence type="ECO:0000256" key="5">
    <source>
        <dbReference type="ARBA" id="ARBA00038359"/>
    </source>
</evidence>
<evidence type="ECO:0000256" key="3">
    <source>
        <dbReference type="ARBA" id="ARBA00022989"/>
    </source>
</evidence>
<feature type="transmembrane region" description="Helical" evidence="7">
    <location>
        <begin position="6"/>
        <end position="29"/>
    </location>
</feature>
<reference evidence="10" key="1">
    <citation type="submission" date="2014-12" db="EMBL/GenBank/DDBJ databases">
        <title>Genome Sequence of Valsa Canker Pathogens Uncovers a Specific Adaption of Colonization on Woody Bark.</title>
        <authorList>
            <person name="Yin Z."/>
            <person name="Liu H."/>
            <person name="Gao X."/>
            <person name="Li Z."/>
            <person name="Song N."/>
            <person name="Ke X."/>
            <person name="Dai Q."/>
            <person name="Wu Y."/>
            <person name="Sun Y."/>
            <person name="Xu J.-R."/>
            <person name="Kang Z.K."/>
            <person name="Wang L."/>
            <person name="Huang L."/>
        </authorList>
    </citation>
    <scope>NUCLEOTIDE SEQUENCE [LARGE SCALE GENOMIC DNA]</scope>
    <source>
        <strain evidence="10">SXYL134</strain>
    </source>
</reference>
<feature type="transmembrane region" description="Helical" evidence="7">
    <location>
        <begin position="167"/>
        <end position="185"/>
    </location>
</feature>
<name>A0A194VA50_CYTMA</name>
<gene>
    <name evidence="9" type="ORF">VP1G_08049</name>
</gene>
<comment type="similarity">
    <text evidence="5">Belongs to the SAT4 family.</text>
</comment>
<evidence type="ECO:0000256" key="6">
    <source>
        <dbReference type="SAM" id="MobiDB-lite"/>
    </source>
</evidence>
<keyword evidence="3 7" id="KW-1133">Transmembrane helix</keyword>
<dbReference type="GO" id="GO:0016020">
    <property type="term" value="C:membrane"/>
    <property type="evidence" value="ECO:0007669"/>
    <property type="project" value="UniProtKB-SubCell"/>
</dbReference>
<keyword evidence="10" id="KW-1185">Reference proteome</keyword>
<dbReference type="EMBL" id="KN714760">
    <property type="protein sequence ID" value="KUI60840.1"/>
    <property type="molecule type" value="Genomic_DNA"/>
</dbReference>